<evidence type="ECO:0000256" key="6">
    <source>
        <dbReference type="ARBA" id="ARBA00022605"/>
    </source>
</evidence>
<evidence type="ECO:0000259" key="13">
    <source>
        <dbReference type="SMART" id="SM01003"/>
    </source>
</evidence>
<proteinExistence type="inferred from homology"/>
<organism evidence="14 15">
    <name type="scientific">Planoprotostelium fungivorum</name>
    <dbReference type="NCBI Taxonomy" id="1890364"/>
    <lineage>
        <taxon>Eukaryota</taxon>
        <taxon>Amoebozoa</taxon>
        <taxon>Evosea</taxon>
        <taxon>Variosea</taxon>
        <taxon>Cavosteliida</taxon>
        <taxon>Cavosteliaceae</taxon>
        <taxon>Planoprotostelium</taxon>
    </lineage>
</organism>
<feature type="domain" description="Alanine dehydrogenase/pyridine nucleotide transhydrogenase N-terminal" evidence="13">
    <location>
        <begin position="252"/>
        <end position="386"/>
    </location>
</feature>
<dbReference type="FunFam" id="3.40.50.720:FF:000217">
    <property type="entry name" value="Saccharopine dehydrogenase [NAD(+), L-lysine-forming]"/>
    <property type="match status" value="1"/>
</dbReference>
<feature type="domain" description="Alanine dehydrogenase/pyridine nucleotide transhydrogenase NAD(H)-binding" evidence="12">
    <location>
        <begin position="417"/>
        <end position="557"/>
    </location>
</feature>
<name>A0A2P6N1D9_9EUKA</name>
<evidence type="ECO:0000256" key="10">
    <source>
        <dbReference type="ARBA" id="ARBA00033228"/>
    </source>
</evidence>
<evidence type="ECO:0000259" key="12">
    <source>
        <dbReference type="SMART" id="SM01002"/>
    </source>
</evidence>
<evidence type="ECO:0000313" key="15">
    <source>
        <dbReference type="Proteomes" id="UP000241769"/>
    </source>
</evidence>
<dbReference type="OrthoDB" id="265306at2759"/>
<dbReference type="InterPro" id="IPR007886">
    <property type="entry name" value="AlaDH/PNT_N"/>
</dbReference>
<evidence type="ECO:0000256" key="8">
    <source>
        <dbReference type="ARBA" id="ARBA00023027"/>
    </source>
</evidence>
<evidence type="ECO:0000256" key="3">
    <source>
        <dbReference type="ARBA" id="ARBA00011245"/>
    </source>
</evidence>
<dbReference type="CDD" id="cd12188">
    <property type="entry name" value="SDH"/>
    <property type="match status" value="1"/>
</dbReference>
<dbReference type="SUPFAM" id="SSF52283">
    <property type="entry name" value="Formate/glycerate dehydrogenase catalytic domain-like"/>
    <property type="match status" value="1"/>
</dbReference>
<dbReference type="GO" id="GO:0019878">
    <property type="term" value="P:lysine biosynthetic process via aminoadipic acid"/>
    <property type="evidence" value="ECO:0007669"/>
    <property type="project" value="UniProtKB-UniPathway"/>
</dbReference>
<dbReference type="Gene3D" id="3.40.50.720">
    <property type="entry name" value="NAD(P)-binding Rossmann-like Domain"/>
    <property type="match status" value="2"/>
</dbReference>
<keyword evidence="9" id="KW-1015">Disulfide bond</keyword>
<comment type="subunit">
    <text evidence="3">Monomer.</text>
</comment>
<dbReference type="InterPro" id="IPR027281">
    <property type="entry name" value="Lys1"/>
</dbReference>
<comment type="caution">
    <text evidence="14">The sequence shown here is derived from an EMBL/GenBank/DDBJ whole genome shotgun (WGS) entry which is preliminary data.</text>
</comment>
<dbReference type="PANTHER" id="PTHR11133:SF23">
    <property type="entry name" value="SACCHAROPINE DEHYDROGENASE [NAD(+), L-LYSINE-FORMING]"/>
    <property type="match status" value="1"/>
</dbReference>
<dbReference type="InParanoid" id="A0A2P6N1D9"/>
<accession>A0A2P6N1D9</accession>
<keyword evidence="8" id="KW-0520">NAD</keyword>
<dbReference type="EMBL" id="MDYQ01000255">
    <property type="protein sequence ID" value="PRP77759.1"/>
    <property type="molecule type" value="Genomic_DNA"/>
</dbReference>
<comment type="pathway">
    <text evidence="1">Amino-acid biosynthesis; L-lysine biosynthesis via AAA pathway; L-lysine from L-alpha-aminoadipate (fungal route): step 3/3.</text>
</comment>
<keyword evidence="7" id="KW-0560">Oxidoreductase</keyword>
<evidence type="ECO:0000313" key="14">
    <source>
        <dbReference type="EMBL" id="PRP77759.1"/>
    </source>
</evidence>
<keyword evidence="15" id="KW-1185">Reference proteome</keyword>
<dbReference type="GO" id="GO:0005737">
    <property type="term" value="C:cytoplasm"/>
    <property type="evidence" value="ECO:0007669"/>
    <property type="project" value="TreeGrafter"/>
</dbReference>
<dbReference type="PANTHER" id="PTHR11133">
    <property type="entry name" value="SACCHAROPINE DEHYDROGENASE"/>
    <property type="match status" value="1"/>
</dbReference>
<dbReference type="SMART" id="SM01003">
    <property type="entry name" value="AlaDh_PNT_N"/>
    <property type="match status" value="1"/>
</dbReference>
<evidence type="ECO:0000256" key="2">
    <source>
        <dbReference type="ARBA" id="ARBA00005689"/>
    </source>
</evidence>
<gene>
    <name evidence="14" type="ORF">PROFUN_14120</name>
</gene>
<keyword evidence="6" id="KW-0028">Amino-acid biosynthesis</keyword>
<dbReference type="EC" id="1.5.1.7" evidence="4"/>
<dbReference type="SUPFAM" id="SSF51735">
    <property type="entry name" value="NAD(P)-binding Rossmann-fold domains"/>
    <property type="match status" value="1"/>
</dbReference>
<comment type="similarity">
    <text evidence="2">Belongs to the AlaDH/PNT family.</text>
</comment>
<comment type="catalytic activity">
    <reaction evidence="11">
        <text>L-saccharopine + NAD(+) + H2O = L-lysine + 2-oxoglutarate + NADH + H(+)</text>
        <dbReference type="Rhea" id="RHEA:12440"/>
        <dbReference type="ChEBI" id="CHEBI:15377"/>
        <dbReference type="ChEBI" id="CHEBI:15378"/>
        <dbReference type="ChEBI" id="CHEBI:16810"/>
        <dbReference type="ChEBI" id="CHEBI:32551"/>
        <dbReference type="ChEBI" id="CHEBI:57540"/>
        <dbReference type="ChEBI" id="CHEBI:57945"/>
        <dbReference type="ChEBI" id="CHEBI:57951"/>
        <dbReference type="EC" id="1.5.1.7"/>
    </reaction>
</comment>
<evidence type="ECO:0000256" key="1">
    <source>
        <dbReference type="ARBA" id="ARBA00004884"/>
    </source>
</evidence>
<dbReference type="UniPathway" id="UPA00033">
    <property type="reaction ID" value="UER00034"/>
</dbReference>
<evidence type="ECO:0000256" key="5">
    <source>
        <dbReference type="ARBA" id="ARBA00021221"/>
    </source>
</evidence>
<dbReference type="GO" id="GO:0004754">
    <property type="term" value="F:saccharopine dehydrogenase (NAD+, L-lysine-forming) activity"/>
    <property type="evidence" value="ECO:0007669"/>
    <property type="project" value="UniProtKB-EC"/>
</dbReference>
<evidence type="ECO:0000256" key="9">
    <source>
        <dbReference type="ARBA" id="ARBA00023157"/>
    </source>
</evidence>
<dbReference type="InterPro" id="IPR036291">
    <property type="entry name" value="NAD(P)-bd_dom_sf"/>
</dbReference>
<sequence>MISFLVVEFDAAFISSCITSTHQYQFIYFHGVITLLGRCRNHCGRICRGSIITSVPLETETAVASCDSFEVEGGMARVLIVWKLLLPSCEFQTTETFANAPPQMAIERSHLSTPTTVKVKGGWVGGELLEHFMANDMPSEVLLFSSRPNGNNQRFPFHIYPMSTACAESLSTFWMFIGNSGYLQRVLKENGTDWSLLSYRSRHSSTCLCLCPILYWETLDILAERPLEHSIFNKQSNNTFRMSTPITPVTFWLRDEVKELERRTPLLPSQVQYLTERGHKVRVERSTERCARDADYEAAGAELVPAGGWRTAPLDNIILGLKELPEDNEPLSHTHVYFAHCYKQQGGWRELLQRFERGNGLLLDLEFLLDAQGRRVAAFGRSAGFIGMAAGIKAWSHQQHSNEKVPALDYYADSDALVEDIKKDIARAGRSPTVIVIGALGRCGKGAIDLAIRSGVPRENIAEWDLQETKVGGPFSAIGHYDIFVNCIYLSRPIPPFYTLDNARESGRKMSVMVDVSCDTSNPHNPVPIYNTSTTFAEPTVRVIEKSDGVAPLDVIAIDHLPSLVPLESSIEFSSLLLEHLGVVGQSDVWTRAEKLYRDKLEEARKANL</sequence>
<dbReference type="SMART" id="SM01002">
    <property type="entry name" value="AlaDh_PNT_C"/>
    <property type="match status" value="1"/>
</dbReference>
<dbReference type="InterPro" id="IPR051168">
    <property type="entry name" value="AASS"/>
</dbReference>
<dbReference type="Proteomes" id="UP000241769">
    <property type="component" value="Unassembled WGS sequence"/>
</dbReference>
<reference evidence="14 15" key="1">
    <citation type="journal article" date="2018" name="Genome Biol. Evol.">
        <title>Multiple Roots of Fruiting Body Formation in Amoebozoa.</title>
        <authorList>
            <person name="Hillmann F."/>
            <person name="Forbes G."/>
            <person name="Novohradska S."/>
            <person name="Ferling I."/>
            <person name="Riege K."/>
            <person name="Groth M."/>
            <person name="Westermann M."/>
            <person name="Marz M."/>
            <person name="Spaller T."/>
            <person name="Winckler T."/>
            <person name="Schaap P."/>
            <person name="Glockner G."/>
        </authorList>
    </citation>
    <scope>NUCLEOTIDE SEQUENCE [LARGE SCALE GENOMIC DNA]</scope>
    <source>
        <strain evidence="14 15">Jena</strain>
    </source>
</reference>
<evidence type="ECO:0000256" key="7">
    <source>
        <dbReference type="ARBA" id="ARBA00023002"/>
    </source>
</evidence>
<evidence type="ECO:0000256" key="4">
    <source>
        <dbReference type="ARBA" id="ARBA00012847"/>
    </source>
</evidence>
<evidence type="ECO:0000256" key="11">
    <source>
        <dbReference type="ARBA" id="ARBA00047860"/>
    </source>
</evidence>
<dbReference type="STRING" id="1890364.A0A2P6N1D9"/>
<dbReference type="InterPro" id="IPR007698">
    <property type="entry name" value="AlaDH/PNT_NAD(H)-bd"/>
</dbReference>
<dbReference type="Pfam" id="PF05222">
    <property type="entry name" value="AlaDh_PNT_N"/>
    <property type="match status" value="1"/>
</dbReference>
<protein>
    <recommendedName>
        <fullName evidence="5">Saccharopine dehydrogenase [NAD(+), L-lysine-forming]</fullName>
        <ecNumber evidence="4">1.5.1.7</ecNumber>
    </recommendedName>
    <alternativeName>
        <fullName evidence="10">Lysine--2-oxoglutarate reductase</fullName>
    </alternativeName>
</protein>
<dbReference type="AlphaFoldDB" id="A0A2P6N1D9"/>